<feature type="compositionally biased region" description="Basic and acidic residues" evidence="7">
    <location>
        <begin position="233"/>
        <end position="245"/>
    </location>
</feature>
<sequence>MLDLFSGIGGISLAADWAGIETVAFCEIEPFPQKVLRKNWPGIPIFGDIKKLNYRRLMRKLYKQGVIDSHDHSIDIICGGYPCQPFSNAGKRQGQADDRHLWPEMFRLVRELRPTWVVGENVAGHISLGLDDVLADLESEGYQARAFVLPAAAVGAPHRRDRVFIVGYSKHNGYSSTAIRGSLNPSGHDYQERKEAASKPKGASQSGNCKTLAHTPNKGLQKRRQSRIATAGTEERTGMEPEFERCSESMAYSNKQHDDNGRCTASEIFRERQAQTILSGSKQSMADTDSKRKSQSEGPIQNFGRRVIDSSQDLAYTSGTGWEEQHTSSKSNRSGYSSGSINERGATRTTQSRMGGVLDGISDWLDGHKWPAGYGQEQYEWEPPRVATGVKDRVWRLKGLGNAVVPHQIYPIFAAIVTIWSQSR</sequence>
<evidence type="ECO:0000256" key="3">
    <source>
        <dbReference type="ARBA" id="ARBA00022679"/>
    </source>
</evidence>
<keyword evidence="4 6" id="KW-0949">S-adenosyl-L-methionine</keyword>
<dbReference type="EC" id="2.1.1.37" evidence="1"/>
<feature type="compositionally biased region" description="Polar residues" evidence="7">
    <location>
        <begin position="176"/>
        <end position="185"/>
    </location>
</feature>
<evidence type="ECO:0000256" key="7">
    <source>
        <dbReference type="SAM" id="MobiDB-lite"/>
    </source>
</evidence>
<dbReference type="NCBIfam" id="TIGR00675">
    <property type="entry name" value="dcm"/>
    <property type="match status" value="1"/>
</dbReference>
<dbReference type="AlphaFoldDB" id="U1YFJ0"/>
<organism evidence="8 9">
    <name type="scientific">Aneurinibacillus aneurinilyticus ATCC 12856</name>
    <dbReference type="NCBI Taxonomy" id="649747"/>
    <lineage>
        <taxon>Bacteria</taxon>
        <taxon>Bacillati</taxon>
        <taxon>Bacillota</taxon>
        <taxon>Bacilli</taxon>
        <taxon>Bacillales</taxon>
        <taxon>Paenibacillaceae</taxon>
        <taxon>Aneurinibacillus group</taxon>
        <taxon>Aneurinibacillus</taxon>
    </lineage>
</organism>
<dbReference type="PANTHER" id="PTHR46098">
    <property type="entry name" value="TRNA (CYTOSINE(38)-C(5))-METHYLTRANSFERASE"/>
    <property type="match status" value="1"/>
</dbReference>
<dbReference type="EMBL" id="AWSJ01000065">
    <property type="protein sequence ID" value="ERI10847.1"/>
    <property type="molecule type" value="Genomic_DNA"/>
</dbReference>
<comment type="similarity">
    <text evidence="6">Belongs to the class I-like SAM-binding methyltransferase superfamily. C5-methyltransferase family.</text>
</comment>
<proteinExistence type="inferred from homology"/>
<feature type="region of interest" description="Disordered" evidence="7">
    <location>
        <begin position="176"/>
        <end position="245"/>
    </location>
</feature>
<keyword evidence="2 6" id="KW-0489">Methyltransferase</keyword>
<dbReference type="GO" id="GO:0003886">
    <property type="term" value="F:DNA (cytosine-5-)-methyltransferase activity"/>
    <property type="evidence" value="ECO:0007669"/>
    <property type="project" value="UniProtKB-EC"/>
</dbReference>
<dbReference type="Proteomes" id="UP000016511">
    <property type="component" value="Unassembled WGS sequence"/>
</dbReference>
<evidence type="ECO:0000256" key="4">
    <source>
        <dbReference type="ARBA" id="ARBA00022691"/>
    </source>
</evidence>
<evidence type="ECO:0000256" key="2">
    <source>
        <dbReference type="ARBA" id="ARBA00022603"/>
    </source>
</evidence>
<evidence type="ECO:0000256" key="1">
    <source>
        <dbReference type="ARBA" id="ARBA00011975"/>
    </source>
</evidence>
<dbReference type="SUPFAM" id="SSF53335">
    <property type="entry name" value="S-adenosyl-L-methionine-dependent methyltransferases"/>
    <property type="match status" value="1"/>
</dbReference>
<dbReference type="InterPro" id="IPR029063">
    <property type="entry name" value="SAM-dependent_MTases_sf"/>
</dbReference>
<feature type="compositionally biased region" description="Polar residues" evidence="7">
    <location>
        <begin position="309"/>
        <end position="320"/>
    </location>
</feature>
<keyword evidence="5" id="KW-0680">Restriction system</keyword>
<keyword evidence="9" id="KW-1185">Reference proteome</keyword>
<name>U1YFJ0_ANEAE</name>
<evidence type="ECO:0000313" key="8">
    <source>
        <dbReference type="EMBL" id="ERI10847.1"/>
    </source>
</evidence>
<feature type="compositionally biased region" description="Polar residues" evidence="7">
    <location>
        <begin position="276"/>
        <end position="287"/>
    </location>
</feature>
<feature type="region of interest" description="Disordered" evidence="7">
    <location>
        <begin position="276"/>
        <end position="354"/>
    </location>
</feature>
<dbReference type="InterPro" id="IPR050750">
    <property type="entry name" value="C5-MTase"/>
</dbReference>
<dbReference type="HOGENOM" id="CLU_006958_5_1_9"/>
<feature type="active site" evidence="6">
    <location>
        <position position="83"/>
    </location>
</feature>
<dbReference type="PATRIC" id="fig|649747.3.peg.940"/>
<dbReference type="eggNOG" id="COG0270">
    <property type="taxonomic scope" value="Bacteria"/>
</dbReference>
<dbReference type="InterPro" id="IPR001525">
    <property type="entry name" value="C5_MeTfrase"/>
</dbReference>
<dbReference type="GO" id="GO:0009307">
    <property type="term" value="P:DNA restriction-modification system"/>
    <property type="evidence" value="ECO:0007669"/>
    <property type="project" value="UniProtKB-KW"/>
</dbReference>
<dbReference type="Pfam" id="PF00145">
    <property type="entry name" value="DNA_methylase"/>
    <property type="match status" value="1"/>
</dbReference>
<protein>
    <recommendedName>
        <fullName evidence="1">DNA (cytosine-5-)-methyltransferase</fullName>
        <ecNumber evidence="1">2.1.1.37</ecNumber>
    </recommendedName>
</protein>
<gene>
    <name evidence="8" type="ORF">HMPREF0083_01035</name>
</gene>
<dbReference type="Gene3D" id="3.40.50.150">
    <property type="entry name" value="Vaccinia Virus protein VP39"/>
    <property type="match status" value="1"/>
</dbReference>
<dbReference type="STRING" id="649747.HMPREF0083_01035"/>
<accession>U1YFJ0</accession>
<evidence type="ECO:0000256" key="5">
    <source>
        <dbReference type="ARBA" id="ARBA00022747"/>
    </source>
</evidence>
<dbReference type="PROSITE" id="PS51679">
    <property type="entry name" value="SAM_MT_C5"/>
    <property type="match status" value="1"/>
</dbReference>
<evidence type="ECO:0000256" key="6">
    <source>
        <dbReference type="PROSITE-ProRule" id="PRU01016"/>
    </source>
</evidence>
<dbReference type="GO" id="GO:0032259">
    <property type="term" value="P:methylation"/>
    <property type="evidence" value="ECO:0007669"/>
    <property type="project" value="UniProtKB-KW"/>
</dbReference>
<keyword evidence="3 6" id="KW-0808">Transferase</keyword>
<comment type="caution">
    <text evidence="8">The sequence shown here is derived from an EMBL/GenBank/DDBJ whole genome shotgun (WGS) entry which is preliminary data.</text>
</comment>
<dbReference type="PANTHER" id="PTHR46098:SF1">
    <property type="entry name" value="TRNA (CYTOSINE(38)-C(5))-METHYLTRANSFERASE"/>
    <property type="match status" value="1"/>
</dbReference>
<dbReference type="InterPro" id="IPR018117">
    <property type="entry name" value="C5_DNA_meth_AS"/>
</dbReference>
<evidence type="ECO:0000313" key="9">
    <source>
        <dbReference type="Proteomes" id="UP000016511"/>
    </source>
</evidence>
<reference evidence="8 9" key="1">
    <citation type="submission" date="2013-08" db="EMBL/GenBank/DDBJ databases">
        <authorList>
            <person name="Weinstock G."/>
            <person name="Sodergren E."/>
            <person name="Wylie T."/>
            <person name="Fulton L."/>
            <person name="Fulton R."/>
            <person name="Fronick C."/>
            <person name="O'Laughlin M."/>
            <person name="Godfrey J."/>
            <person name="Miner T."/>
            <person name="Herter B."/>
            <person name="Appelbaum E."/>
            <person name="Cordes M."/>
            <person name="Lek S."/>
            <person name="Wollam A."/>
            <person name="Pepin K.H."/>
            <person name="Palsikar V.B."/>
            <person name="Mitreva M."/>
            <person name="Wilson R.K."/>
        </authorList>
    </citation>
    <scope>NUCLEOTIDE SEQUENCE [LARGE SCALE GENOMIC DNA]</scope>
    <source>
        <strain evidence="8 9">ATCC 12856</strain>
    </source>
</reference>
<dbReference type="PROSITE" id="PS00094">
    <property type="entry name" value="C5_MTASE_1"/>
    <property type="match status" value="1"/>
</dbReference>
<feature type="compositionally biased region" description="Low complexity" evidence="7">
    <location>
        <begin position="328"/>
        <end position="340"/>
    </location>
</feature>
<feature type="compositionally biased region" description="Basic and acidic residues" evidence="7">
    <location>
        <begin position="189"/>
        <end position="198"/>
    </location>
</feature>